<dbReference type="Gene3D" id="3.40.50.10420">
    <property type="entry name" value="NagB/RpiA/CoA transferase-like"/>
    <property type="match status" value="1"/>
</dbReference>
<gene>
    <name evidence="5" type="ORF">OEV82_11850</name>
</gene>
<accession>A0ABT2WHF5</accession>
<dbReference type="SUPFAM" id="SSF100950">
    <property type="entry name" value="NagB/RpiA/CoA transferase-like"/>
    <property type="match status" value="1"/>
</dbReference>
<dbReference type="NCBIfam" id="TIGR02727">
    <property type="entry name" value="MTHFS_bact"/>
    <property type="match status" value="1"/>
</dbReference>
<keyword evidence="4" id="KW-0460">Magnesium</keyword>
<evidence type="ECO:0000313" key="6">
    <source>
        <dbReference type="Proteomes" id="UP001208656"/>
    </source>
</evidence>
<comment type="similarity">
    <text evidence="1 4">Belongs to the 5-formyltetrahydrofolate cyclo-ligase family.</text>
</comment>
<dbReference type="InterPro" id="IPR002698">
    <property type="entry name" value="FTHF_cligase"/>
</dbReference>
<keyword evidence="3 4" id="KW-0067">ATP-binding</keyword>
<dbReference type="GO" id="GO:0030272">
    <property type="term" value="F:5-formyltetrahydrofolate cyclo-ligase activity"/>
    <property type="evidence" value="ECO:0007669"/>
    <property type="project" value="UniProtKB-EC"/>
</dbReference>
<evidence type="ECO:0000256" key="3">
    <source>
        <dbReference type="ARBA" id="ARBA00022840"/>
    </source>
</evidence>
<dbReference type="InterPro" id="IPR024185">
    <property type="entry name" value="FTHF_cligase-like_sf"/>
</dbReference>
<dbReference type="RefSeq" id="WP_263061997.1">
    <property type="nucleotide sequence ID" value="NZ_JAOUSE010000040.1"/>
</dbReference>
<dbReference type="Proteomes" id="UP001208656">
    <property type="component" value="Unassembled WGS sequence"/>
</dbReference>
<comment type="catalytic activity">
    <reaction evidence="4">
        <text>(6S)-5-formyl-5,6,7,8-tetrahydrofolate + ATP = (6R)-5,10-methenyltetrahydrofolate + ADP + phosphate</text>
        <dbReference type="Rhea" id="RHEA:10488"/>
        <dbReference type="ChEBI" id="CHEBI:30616"/>
        <dbReference type="ChEBI" id="CHEBI:43474"/>
        <dbReference type="ChEBI" id="CHEBI:57455"/>
        <dbReference type="ChEBI" id="CHEBI:57457"/>
        <dbReference type="ChEBI" id="CHEBI:456216"/>
        <dbReference type="EC" id="6.3.3.2"/>
    </reaction>
</comment>
<comment type="caution">
    <text evidence="5">The sequence shown here is derived from an EMBL/GenBank/DDBJ whole genome shotgun (WGS) entry which is preliminary data.</text>
</comment>
<evidence type="ECO:0000256" key="4">
    <source>
        <dbReference type="RuleBase" id="RU361279"/>
    </source>
</evidence>
<dbReference type="EC" id="6.3.3.2" evidence="4"/>
<keyword evidence="6" id="KW-1185">Reference proteome</keyword>
<evidence type="ECO:0000256" key="1">
    <source>
        <dbReference type="ARBA" id="ARBA00010638"/>
    </source>
</evidence>
<evidence type="ECO:0000256" key="2">
    <source>
        <dbReference type="ARBA" id="ARBA00022741"/>
    </source>
</evidence>
<dbReference type="PIRSF" id="PIRSF006806">
    <property type="entry name" value="FTHF_cligase"/>
    <property type="match status" value="1"/>
</dbReference>
<dbReference type="EMBL" id="JAOUSE010000040">
    <property type="protein sequence ID" value="MCU9595131.1"/>
    <property type="molecule type" value="Genomic_DNA"/>
</dbReference>
<dbReference type="PANTHER" id="PTHR23407:SF1">
    <property type="entry name" value="5-FORMYLTETRAHYDROFOLATE CYCLO-LIGASE"/>
    <property type="match status" value="1"/>
</dbReference>
<name>A0ABT2WHF5_9BACI</name>
<dbReference type="InterPro" id="IPR037171">
    <property type="entry name" value="NagB/RpiA_transferase-like"/>
</dbReference>
<dbReference type="Pfam" id="PF01812">
    <property type="entry name" value="5-FTHF_cyc-lig"/>
    <property type="match status" value="1"/>
</dbReference>
<dbReference type="PANTHER" id="PTHR23407">
    <property type="entry name" value="ATPASE INHIBITOR/5-FORMYLTETRAHYDROFOLATE CYCLO-LIGASE"/>
    <property type="match status" value="1"/>
</dbReference>
<reference evidence="5 6" key="1">
    <citation type="submission" date="2022-10" db="EMBL/GenBank/DDBJ databases">
        <title>Description of Fervidibacillus gen. nov. in the family Fervidibacillaceae fam. nov. with two species, Fervidibacillus albus sp. nov., and Fervidibacillus halotolerans sp. nov., isolated from tidal flat sediments.</title>
        <authorList>
            <person name="Kwon K.K."/>
            <person name="Yang S.-H."/>
        </authorList>
    </citation>
    <scope>NUCLEOTIDE SEQUENCE [LARGE SCALE GENOMIC DNA]</scope>
    <source>
        <strain evidence="5 6">DSM 23332</strain>
    </source>
</reference>
<keyword evidence="5" id="KW-0436">Ligase</keyword>
<evidence type="ECO:0000313" key="5">
    <source>
        <dbReference type="EMBL" id="MCU9595131.1"/>
    </source>
</evidence>
<comment type="cofactor">
    <cofactor evidence="4">
        <name>Mg(2+)</name>
        <dbReference type="ChEBI" id="CHEBI:18420"/>
    </cofactor>
</comment>
<proteinExistence type="inferred from homology"/>
<organism evidence="5 6">
    <name type="scientific">Pallidibacillus thermolactis</name>
    <dbReference type="NCBI Taxonomy" id="251051"/>
    <lineage>
        <taxon>Bacteria</taxon>
        <taxon>Bacillati</taxon>
        <taxon>Bacillota</taxon>
        <taxon>Bacilli</taxon>
        <taxon>Bacillales</taxon>
        <taxon>Bacillaceae</taxon>
        <taxon>Pallidibacillus</taxon>
    </lineage>
</organism>
<keyword evidence="2 4" id="KW-0547">Nucleotide-binding</keyword>
<keyword evidence="4" id="KW-0479">Metal-binding</keyword>
<protein>
    <recommendedName>
        <fullName evidence="4">5-formyltetrahydrofolate cyclo-ligase</fullName>
        <ecNumber evidence="4">6.3.3.2</ecNumber>
    </recommendedName>
</protein>
<sequence length="187" mass="21189">MDKNTLRKKVRNQLSKLTKEQYEQKSKKIADTLFELAEWKQAKWIGITISIFPEVNTYPIIEKAWELGKGVAAVKCVPKTKGLEFYQIRDFSQIGKGFYGLYEPIVEQTVKIDTKDIDLLIVPGVAFTTEGKRLGVGGGYYDRLLPTFSGTTVALAFCEQLLDDLPMDSHDQYIQKIIGEGITYHCV</sequence>